<gene>
    <name evidence="2" type="ORF">PSI14_19920</name>
</gene>
<organism evidence="2 3">
    <name type="scientific">Xenorhabdus anantnagensis</name>
    <dbReference type="NCBI Taxonomy" id="3025875"/>
    <lineage>
        <taxon>Bacteria</taxon>
        <taxon>Pseudomonadati</taxon>
        <taxon>Pseudomonadota</taxon>
        <taxon>Gammaproteobacteria</taxon>
        <taxon>Enterobacterales</taxon>
        <taxon>Morganellaceae</taxon>
        <taxon>Xenorhabdus</taxon>
    </lineage>
</organism>
<keyword evidence="3" id="KW-1185">Reference proteome</keyword>
<evidence type="ECO:0000256" key="1">
    <source>
        <dbReference type="SAM" id="SignalP"/>
    </source>
</evidence>
<feature type="non-terminal residue" evidence="2">
    <location>
        <position position="1"/>
    </location>
</feature>
<comment type="caution">
    <text evidence="2">The sequence shown here is derived from an EMBL/GenBank/DDBJ whole genome shotgun (WGS) entry which is preliminary data.</text>
</comment>
<feature type="chain" id="PRO_5046117914" evidence="1">
    <location>
        <begin position="25"/>
        <end position="103"/>
    </location>
</feature>
<dbReference type="RefSeq" id="WP_273577715.1">
    <property type="nucleotide sequence ID" value="NZ_JAQRFN010000076.1"/>
</dbReference>
<proteinExistence type="predicted"/>
<keyword evidence="1" id="KW-0732">Signal</keyword>
<evidence type="ECO:0000313" key="2">
    <source>
        <dbReference type="EMBL" id="MDC9599037.1"/>
    </source>
</evidence>
<feature type="signal peptide" evidence="1">
    <location>
        <begin position="1"/>
        <end position="24"/>
    </location>
</feature>
<evidence type="ECO:0000313" key="3">
    <source>
        <dbReference type="Proteomes" id="UP001220225"/>
    </source>
</evidence>
<protein>
    <submittedName>
        <fullName evidence="2">Uncharacterized protein</fullName>
    </submittedName>
</protein>
<accession>A0ABT5LX98</accession>
<sequence length="103" mass="11835">YLNVGCVMKRLAWVVLLLPMVVQAEQADKDFIIEATNNVCSQHTDPEFCRWQLENITAISGIISLNYASCVRNDEHTKDCSKTVEAFNYIQGQYDKNMIEMKK</sequence>
<dbReference type="Proteomes" id="UP001220225">
    <property type="component" value="Unassembled WGS sequence"/>
</dbReference>
<dbReference type="EMBL" id="JAQRFN010000076">
    <property type="protein sequence ID" value="MDC9599037.1"/>
    <property type="molecule type" value="Genomic_DNA"/>
</dbReference>
<name>A0ABT5LX98_9GAMM</name>
<reference evidence="2 3" key="1">
    <citation type="submission" date="2023-02" db="EMBL/GenBank/DDBJ databases">
        <title>Entomopathogenic bacteria.</title>
        <authorList>
            <person name="Machado R.A."/>
        </authorList>
    </citation>
    <scope>NUCLEOTIDE SEQUENCE [LARGE SCALE GENOMIC DNA]</scope>
    <source>
        <strain evidence="2 3">XENO-2</strain>
    </source>
</reference>